<dbReference type="PROSITE" id="PS51367">
    <property type="entry name" value="THAUMATIN_2"/>
    <property type="match status" value="1"/>
</dbReference>
<dbReference type="SUPFAM" id="SSF49870">
    <property type="entry name" value="Osmotin, thaumatin-like protein"/>
    <property type="match status" value="1"/>
</dbReference>
<dbReference type="SMART" id="SM00205">
    <property type="entry name" value="THN"/>
    <property type="match status" value="1"/>
</dbReference>
<dbReference type="EMBL" id="MN740556">
    <property type="protein sequence ID" value="QHU33121.1"/>
    <property type="molecule type" value="Genomic_DNA"/>
</dbReference>
<sequence length="450" mass="50423">MDPQPFDKLTQCMSSYIGQCNKNFPYICSDGLLKGGCATDPNTWQQSRMCNRFCDVRRPLNQSEFPKIYPLKDVSKQIKCPKKFQKVCESHYPYQCTSGIAVGGCTDNPQFWQNSESCTTFCDISDGQFNKPSVEKIDNFRKSRNFLIKNNHYQKIWIGLYGKSYIPQGGGFELEPKMSQKIIVPSDWIGKIWGRTGCKRGISQDPKYGPANELVCESGNCNGKYGCSISGSAPVSIAEFFLSNSSNILDKYRVDLSNGYNLPIIIKPITIDSIQKCKIAGCQKYQTNNCPPELTVKGEFGTYCTSVCDAVRNPEKVLNPKYITFFDEELVCCDCACGSNCECDDRRCKFGCDPSKSNFNSGVDEILHESSPLLDGAKLRINKYPADIISINKSTIGKGGTCQMHMWPKASNGSTYSEVFKNQCENTKSWKFDNSNVHKCVNADYEIIFG</sequence>
<name>A0A6C0LTN4_9ZZZZ</name>
<accession>A0A6C0LTN4</accession>
<protein>
    <submittedName>
        <fullName evidence="1">Uncharacterized protein</fullName>
    </submittedName>
</protein>
<dbReference type="Pfam" id="PF00314">
    <property type="entry name" value="Thaumatin"/>
    <property type="match status" value="1"/>
</dbReference>
<dbReference type="PANTHER" id="PTHR31048">
    <property type="entry name" value="OS03G0233200 PROTEIN"/>
    <property type="match status" value="1"/>
</dbReference>
<dbReference type="Gene3D" id="2.60.110.10">
    <property type="entry name" value="Thaumatin"/>
    <property type="match status" value="1"/>
</dbReference>
<dbReference type="InterPro" id="IPR037176">
    <property type="entry name" value="Osmotin/thaumatin-like_sf"/>
</dbReference>
<reference evidence="1" key="1">
    <citation type="journal article" date="2020" name="Nature">
        <title>Giant virus diversity and host interactions through global metagenomics.</title>
        <authorList>
            <person name="Schulz F."/>
            <person name="Roux S."/>
            <person name="Paez-Espino D."/>
            <person name="Jungbluth S."/>
            <person name="Walsh D.A."/>
            <person name="Denef V.J."/>
            <person name="McMahon K.D."/>
            <person name="Konstantinidis K.T."/>
            <person name="Eloe-Fadrosh E.A."/>
            <person name="Kyrpides N.C."/>
            <person name="Woyke T."/>
        </authorList>
    </citation>
    <scope>NUCLEOTIDE SEQUENCE</scope>
    <source>
        <strain evidence="1">GVMAG-S-1014582-52</strain>
    </source>
</reference>
<proteinExistence type="predicted"/>
<dbReference type="InterPro" id="IPR001938">
    <property type="entry name" value="Thaumatin"/>
</dbReference>
<dbReference type="AlphaFoldDB" id="A0A6C0LTN4"/>
<evidence type="ECO:0000313" key="1">
    <source>
        <dbReference type="EMBL" id="QHU33121.1"/>
    </source>
</evidence>
<organism evidence="1">
    <name type="scientific">viral metagenome</name>
    <dbReference type="NCBI Taxonomy" id="1070528"/>
    <lineage>
        <taxon>unclassified sequences</taxon>
        <taxon>metagenomes</taxon>
        <taxon>organismal metagenomes</taxon>
    </lineage>
</organism>